<dbReference type="AlphaFoldDB" id="A0A3B0SZY0"/>
<proteinExistence type="predicted"/>
<dbReference type="EMBL" id="UOEL01000078">
    <property type="protein sequence ID" value="VAW12041.1"/>
    <property type="molecule type" value="Genomic_DNA"/>
</dbReference>
<sequence length="312" mass="35607">MKNGVYFLLFTLGLYLIPFTALAQEKELDIDVEKSAALFLEESSDNFQESFFEALKQKGIENHDKAINLFLECKRLDADNTVVDHELAKAYLADKQYVLAQEYGVFAVNSEPENPWYLTTLVEILQKQGSSIDIVSGDIPFENSKLKENLALIYYKNEDYERSLVLLENIKKSSFSVDLASKINDSIKKRDENVKKTEFYISNNSTSNPLESYKMQIDGFIRAESYMLLQQVAEMALETYPSQPYFYYAQGYALTKSGKHQEGVETLEAALDYLVDDISLTNKIYTALVDAYNGLNNSVKANMYLRKIKPGF</sequence>
<dbReference type="Gene3D" id="1.25.40.10">
    <property type="entry name" value="Tetratricopeptide repeat domain"/>
    <property type="match status" value="2"/>
</dbReference>
<evidence type="ECO:0000313" key="1">
    <source>
        <dbReference type="EMBL" id="VAW12041.1"/>
    </source>
</evidence>
<dbReference type="InterPro" id="IPR011990">
    <property type="entry name" value="TPR-like_helical_dom_sf"/>
</dbReference>
<gene>
    <name evidence="1" type="ORF">MNBD_BACTEROID03-1540</name>
</gene>
<protein>
    <submittedName>
        <fullName evidence="1">TPR domain protein</fullName>
    </submittedName>
</protein>
<accession>A0A3B0SZY0</accession>
<name>A0A3B0SZY0_9ZZZZ</name>
<dbReference type="SUPFAM" id="SSF48452">
    <property type="entry name" value="TPR-like"/>
    <property type="match status" value="1"/>
</dbReference>
<organism evidence="1">
    <name type="scientific">hydrothermal vent metagenome</name>
    <dbReference type="NCBI Taxonomy" id="652676"/>
    <lineage>
        <taxon>unclassified sequences</taxon>
        <taxon>metagenomes</taxon>
        <taxon>ecological metagenomes</taxon>
    </lineage>
</organism>
<reference evidence="1" key="1">
    <citation type="submission" date="2018-06" db="EMBL/GenBank/DDBJ databases">
        <authorList>
            <person name="Zhirakovskaya E."/>
        </authorList>
    </citation>
    <scope>NUCLEOTIDE SEQUENCE</scope>
</reference>